<gene>
    <name evidence="2" type="ORF">AVDCRST_MAG66-2884</name>
</gene>
<accession>A0A6J4PTV3</accession>
<name>A0A6J4PTV3_9PSEU</name>
<dbReference type="AlphaFoldDB" id="A0A6J4PTV3"/>
<feature type="region of interest" description="Disordered" evidence="1">
    <location>
        <begin position="1"/>
        <end position="30"/>
    </location>
</feature>
<evidence type="ECO:0000256" key="1">
    <source>
        <dbReference type="SAM" id="MobiDB-lite"/>
    </source>
</evidence>
<organism evidence="2">
    <name type="scientific">uncultured Pseudonocardia sp</name>
    <dbReference type="NCBI Taxonomy" id="211455"/>
    <lineage>
        <taxon>Bacteria</taxon>
        <taxon>Bacillati</taxon>
        <taxon>Actinomycetota</taxon>
        <taxon>Actinomycetes</taxon>
        <taxon>Pseudonocardiales</taxon>
        <taxon>Pseudonocardiaceae</taxon>
        <taxon>Pseudonocardia</taxon>
        <taxon>environmental samples</taxon>
    </lineage>
</organism>
<proteinExistence type="predicted"/>
<reference evidence="2" key="1">
    <citation type="submission" date="2020-02" db="EMBL/GenBank/DDBJ databases">
        <authorList>
            <person name="Meier V. D."/>
        </authorList>
    </citation>
    <scope>NUCLEOTIDE SEQUENCE</scope>
    <source>
        <strain evidence="2">AVDCRST_MAG66</strain>
    </source>
</reference>
<dbReference type="EMBL" id="CADCUS010000413">
    <property type="protein sequence ID" value="CAA9423747.1"/>
    <property type="molecule type" value="Genomic_DNA"/>
</dbReference>
<protein>
    <submittedName>
        <fullName evidence="2">Uncharacterized protein</fullName>
    </submittedName>
</protein>
<sequence>MVQPVRQGLRLGGTREGLLAPGAGSQPGERERGWWALGRCGSGHVVHLGGIAVAARELPVGRAHRGWPREWCLAVRPVVLIVS</sequence>
<evidence type="ECO:0000313" key="2">
    <source>
        <dbReference type="EMBL" id="CAA9423747.1"/>
    </source>
</evidence>